<proteinExistence type="predicted"/>
<organism evidence="1 2">
    <name type="scientific">Amylocarpus encephaloides</name>
    <dbReference type="NCBI Taxonomy" id="45428"/>
    <lineage>
        <taxon>Eukaryota</taxon>
        <taxon>Fungi</taxon>
        <taxon>Dikarya</taxon>
        <taxon>Ascomycota</taxon>
        <taxon>Pezizomycotina</taxon>
        <taxon>Leotiomycetes</taxon>
        <taxon>Helotiales</taxon>
        <taxon>Helotiales incertae sedis</taxon>
        <taxon>Amylocarpus</taxon>
    </lineage>
</organism>
<sequence length="112" mass="12923">MDYIETPDAEMLSETWTNLCRCQNLRVNLFRDLSRIILSLNAYYTELLACHDNHIRKQPNSIVDKKDGRAQIANLIRDARASSSLHKPRPSITSRAVDELKGDELQTFEKAY</sequence>
<dbReference type="OrthoDB" id="3645574at2759"/>
<dbReference type="Proteomes" id="UP000824998">
    <property type="component" value="Unassembled WGS sequence"/>
</dbReference>
<evidence type="ECO:0000313" key="1">
    <source>
        <dbReference type="EMBL" id="KAG9233442.1"/>
    </source>
</evidence>
<reference evidence="1" key="1">
    <citation type="journal article" date="2021" name="IMA Fungus">
        <title>Genomic characterization of three marine fungi, including Emericellopsis atlantica sp. nov. with signatures of a generalist lifestyle and marine biomass degradation.</title>
        <authorList>
            <person name="Hagestad O.C."/>
            <person name="Hou L."/>
            <person name="Andersen J.H."/>
            <person name="Hansen E.H."/>
            <person name="Altermark B."/>
            <person name="Li C."/>
            <person name="Kuhnert E."/>
            <person name="Cox R.J."/>
            <person name="Crous P.W."/>
            <person name="Spatafora J.W."/>
            <person name="Lail K."/>
            <person name="Amirebrahimi M."/>
            <person name="Lipzen A."/>
            <person name="Pangilinan J."/>
            <person name="Andreopoulos W."/>
            <person name="Hayes R.D."/>
            <person name="Ng V."/>
            <person name="Grigoriev I.V."/>
            <person name="Jackson S.A."/>
            <person name="Sutton T.D.S."/>
            <person name="Dobson A.D.W."/>
            <person name="Rama T."/>
        </authorList>
    </citation>
    <scope>NUCLEOTIDE SEQUENCE</scope>
    <source>
        <strain evidence="1">TRa018bII</strain>
    </source>
</reference>
<evidence type="ECO:0000313" key="2">
    <source>
        <dbReference type="Proteomes" id="UP000824998"/>
    </source>
</evidence>
<name>A0A9P8C4S5_9HELO</name>
<comment type="caution">
    <text evidence="1">The sequence shown here is derived from an EMBL/GenBank/DDBJ whole genome shotgun (WGS) entry which is preliminary data.</text>
</comment>
<dbReference type="AlphaFoldDB" id="A0A9P8C4S5"/>
<dbReference type="EMBL" id="MU251500">
    <property type="protein sequence ID" value="KAG9233442.1"/>
    <property type="molecule type" value="Genomic_DNA"/>
</dbReference>
<accession>A0A9P8C4S5</accession>
<gene>
    <name evidence="1" type="ORF">BJ875DRAFT_442231</name>
</gene>
<protein>
    <submittedName>
        <fullName evidence="1">Uncharacterized protein</fullName>
    </submittedName>
</protein>
<keyword evidence="2" id="KW-1185">Reference proteome</keyword>